<comment type="caution">
    <text evidence="1">The sequence shown here is derived from an EMBL/GenBank/DDBJ whole genome shotgun (WGS) entry which is preliminary data.</text>
</comment>
<gene>
    <name evidence="1" type="ORF">KC19_9G129300</name>
</gene>
<dbReference type="EMBL" id="CM026430">
    <property type="protein sequence ID" value="KAG0562240.1"/>
    <property type="molecule type" value="Genomic_DNA"/>
</dbReference>
<evidence type="ECO:0000313" key="1">
    <source>
        <dbReference type="EMBL" id="KAG0562240.1"/>
    </source>
</evidence>
<protein>
    <submittedName>
        <fullName evidence="1">Uncharacterized protein</fullName>
    </submittedName>
</protein>
<organism evidence="1 2">
    <name type="scientific">Ceratodon purpureus</name>
    <name type="common">Fire moss</name>
    <name type="synonym">Dicranum purpureum</name>
    <dbReference type="NCBI Taxonomy" id="3225"/>
    <lineage>
        <taxon>Eukaryota</taxon>
        <taxon>Viridiplantae</taxon>
        <taxon>Streptophyta</taxon>
        <taxon>Embryophyta</taxon>
        <taxon>Bryophyta</taxon>
        <taxon>Bryophytina</taxon>
        <taxon>Bryopsida</taxon>
        <taxon>Dicranidae</taxon>
        <taxon>Pseudoditrichales</taxon>
        <taxon>Ditrichaceae</taxon>
        <taxon>Ceratodon</taxon>
    </lineage>
</organism>
<dbReference type="Proteomes" id="UP000822688">
    <property type="component" value="Chromosome 9"/>
</dbReference>
<name>A0A8T0GTA7_CERPU</name>
<accession>A0A8T0GTA7</accession>
<evidence type="ECO:0000313" key="2">
    <source>
        <dbReference type="Proteomes" id="UP000822688"/>
    </source>
</evidence>
<dbReference type="AlphaFoldDB" id="A0A8T0GTA7"/>
<keyword evidence="2" id="KW-1185">Reference proteome</keyword>
<proteinExistence type="predicted"/>
<reference evidence="1" key="1">
    <citation type="submission" date="2020-06" db="EMBL/GenBank/DDBJ databases">
        <title>WGS assembly of Ceratodon purpureus strain R40.</title>
        <authorList>
            <person name="Carey S.B."/>
            <person name="Jenkins J."/>
            <person name="Shu S."/>
            <person name="Lovell J.T."/>
            <person name="Sreedasyam A."/>
            <person name="Maumus F."/>
            <person name="Tiley G.P."/>
            <person name="Fernandez-Pozo N."/>
            <person name="Barry K."/>
            <person name="Chen C."/>
            <person name="Wang M."/>
            <person name="Lipzen A."/>
            <person name="Daum C."/>
            <person name="Saski C.A."/>
            <person name="Payton A.C."/>
            <person name="Mcbreen J.C."/>
            <person name="Conrad R.E."/>
            <person name="Kollar L.M."/>
            <person name="Olsson S."/>
            <person name="Huttunen S."/>
            <person name="Landis J.B."/>
            <person name="Wickett N.J."/>
            <person name="Johnson M.G."/>
            <person name="Rensing S.A."/>
            <person name="Grimwood J."/>
            <person name="Schmutz J."/>
            <person name="Mcdaniel S.F."/>
        </authorList>
    </citation>
    <scope>NUCLEOTIDE SEQUENCE</scope>
    <source>
        <strain evidence="1">R40</strain>
    </source>
</reference>
<sequence length="121" mass="14054">MGKFHPDKTWLKARELPKVPFDSDDLRLNLTDLDFYAQNRHFIDLPLQIFTVAISTPGSTILHFDSLCMPRLRLNFIDSLLCSPHRNCIFHAKQPIVDYIPSKLHSLPWTISASRPSRFFC</sequence>